<dbReference type="OrthoDB" id="2419400at2759"/>
<proteinExistence type="predicted"/>
<keyword evidence="4" id="KW-1185">Reference proteome</keyword>
<gene>
    <name evidence="3" type="ORF">D9757_001947</name>
</gene>
<dbReference type="GO" id="GO:0016020">
    <property type="term" value="C:membrane"/>
    <property type="evidence" value="ECO:0007669"/>
    <property type="project" value="TreeGrafter"/>
</dbReference>
<feature type="domain" description="PhoD-like phosphatase" evidence="2">
    <location>
        <begin position="496"/>
        <end position="660"/>
    </location>
</feature>
<dbReference type="PANTHER" id="PTHR46689:SF1">
    <property type="entry name" value="PHOD-LIKE PHOSPHATASE DOMAIN-CONTAINING PROTEIN"/>
    <property type="match status" value="1"/>
</dbReference>
<evidence type="ECO:0000256" key="1">
    <source>
        <dbReference type="SAM" id="MobiDB-lite"/>
    </source>
</evidence>
<dbReference type="Gene3D" id="3.60.21.70">
    <property type="entry name" value="PhoD-like phosphatase"/>
    <property type="match status" value="2"/>
</dbReference>
<name>A0A8H5MES4_9AGAR</name>
<feature type="compositionally biased region" description="Polar residues" evidence="1">
    <location>
        <begin position="167"/>
        <end position="189"/>
    </location>
</feature>
<sequence length="694" mass="77019">MSHSGSNLPTFVQDDEHFTSPKRDTNGKFLPTEQVAPMDERFIGGFLPPPSPAPPPLPAKDDIYNDTSFHLGGGSVQKTISSTELSRLSAIERSKTLRVARMDPHLQAIHGWAITQLQNSLAADAGSTYEPHPVLTYQYDPDKLPRQKAKKSVEKSFDLGPHPADPHSTSLPLSASQVNGSASSGPNFTSRQTVGQEIWVYPGAGGTFTFWRFLIQVPLATNEMEIEYSINHGQSLRFHVPGRSQNMRWASYSCNGFSAGVNPDDFRGPGFQSGSDPSPFHVMVGGGDQLYCDGLTREPELQEWVAKLKPGEKQSYPMTIEIAEAIDRFYFNHYCQVFRTGAFARANSSIPMMNMCDDHVYNTVKTNDVEVLSRQFAKLTHLSNCFINVEIDGLDSRSHVNKSIIFGAPGPFVGFPSHSFLGYLGPQTSILLLDCRAERKKTQVCSPTEYENVFARLAKLPSTVEHLVIQIGIPIAYPRMVALEKALDSKFNPLVALGKNGSLGLAGFVNKFNAEAELLDDLNDHWTSRTHKQERNWLISEIQAFARTKRIRVSFLSGDVHCAAVGVFKSLKDKNAPEIPPPVDHRYMINIVTSAIVNTPPPNAVIKLVAALANKTHRTMHKVQTDETMIPLFQQEPDGSSRNQKYIMGRRNWTKVSYEEGSGDLNFDIRVEIERGGGRSKGYSVSTPAPRWDQ</sequence>
<organism evidence="3 4">
    <name type="scientific">Collybiopsis confluens</name>
    <dbReference type="NCBI Taxonomy" id="2823264"/>
    <lineage>
        <taxon>Eukaryota</taxon>
        <taxon>Fungi</taxon>
        <taxon>Dikarya</taxon>
        <taxon>Basidiomycota</taxon>
        <taxon>Agaricomycotina</taxon>
        <taxon>Agaricomycetes</taxon>
        <taxon>Agaricomycetidae</taxon>
        <taxon>Agaricales</taxon>
        <taxon>Marasmiineae</taxon>
        <taxon>Omphalotaceae</taxon>
        <taxon>Collybiopsis</taxon>
    </lineage>
</organism>
<feature type="compositionally biased region" description="Basic and acidic residues" evidence="1">
    <location>
        <begin position="14"/>
        <end position="26"/>
    </location>
</feature>
<feature type="domain" description="PhoD-like phosphatase" evidence="2">
    <location>
        <begin position="238"/>
        <end position="486"/>
    </location>
</feature>
<evidence type="ECO:0000313" key="4">
    <source>
        <dbReference type="Proteomes" id="UP000518752"/>
    </source>
</evidence>
<feature type="compositionally biased region" description="Basic and acidic residues" evidence="1">
    <location>
        <begin position="140"/>
        <end position="157"/>
    </location>
</feature>
<feature type="region of interest" description="Disordered" evidence="1">
    <location>
        <begin position="1"/>
        <end position="30"/>
    </location>
</feature>
<feature type="region of interest" description="Disordered" evidence="1">
    <location>
        <begin position="138"/>
        <end position="189"/>
    </location>
</feature>
<dbReference type="InterPro" id="IPR018946">
    <property type="entry name" value="PhoD-like_MPP"/>
</dbReference>
<dbReference type="PANTHER" id="PTHR46689">
    <property type="entry name" value="MEMBRANE PROTEIN, PUTATIVE-RELATED"/>
    <property type="match status" value="1"/>
</dbReference>
<reference evidence="3 4" key="1">
    <citation type="journal article" date="2020" name="ISME J.">
        <title>Uncovering the hidden diversity of litter-decomposition mechanisms in mushroom-forming fungi.</title>
        <authorList>
            <person name="Floudas D."/>
            <person name="Bentzer J."/>
            <person name="Ahren D."/>
            <person name="Johansson T."/>
            <person name="Persson P."/>
            <person name="Tunlid A."/>
        </authorList>
    </citation>
    <scope>NUCLEOTIDE SEQUENCE [LARGE SCALE GENOMIC DNA]</scope>
    <source>
        <strain evidence="3 4">CBS 406.79</strain>
    </source>
</reference>
<dbReference type="CDD" id="cd07389">
    <property type="entry name" value="MPP_PhoD"/>
    <property type="match status" value="1"/>
</dbReference>
<evidence type="ECO:0000259" key="2">
    <source>
        <dbReference type="Pfam" id="PF19050"/>
    </source>
</evidence>
<dbReference type="EMBL" id="JAACJN010000010">
    <property type="protein sequence ID" value="KAF5391297.1"/>
    <property type="molecule type" value="Genomic_DNA"/>
</dbReference>
<feature type="compositionally biased region" description="Polar residues" evidence="1">
    <location>
        <begin position="1"/>
        <end position="10"/>
    </location>
</feature>
<dbReference type="AlphaFoldDB" id="A0A8H5MES4"/>
<dbReference type="InterPro" id="IPR043904">
    <property type="entry name" value="PhoD_2-like"/>
</dbReference>
<protein>
    <recommendedName>
        <fullName evidence="2">PhoD-like phosphatase domain-containing protein</fullName>
    </recommendedName>
</protein>
<dbReference type="InterPro" id="IPR038607">
    <property type="entry name" value="PhoD-like_sf"/>
</dbReference>
<dbReference type="Proteomes" id="UP000518752">
    <property type="component" value="Unassembled WGS sequence"/>
</dbReference>
<accession>A0A8H5MES4</accession>
<evidence type="ECO:0000313" key="3">
    <source>
        <dbReference type="EMBL" id="KAF5391297.1"/>
    </source>
</evidence>
<comment type="caution">
    <text evidence="3">The sequence shown here is derived from an EMBL/GenBank/DDBJ whole genome shotgun (WGS) entry which is preliminary data.</text>
</comment>
<dbReference type="Pfam" id="PF19050">
    <property type="entry name" value="PhoD_2"/>
    <property type="match status" value="2"/>
</dbReference>